<accession>A0A060CB27</accession>
<dbReference type="AlphaFoldDB" id="A0A060CB27"/>
<name>A0A060CB27_9LACO</name>
<sequence length="160" mass="17432">MAFDREIIGDISITATVSSSSPVAVRVTEGEQLSGGVARYRMGTGNTYDETWVFGTGTTTFTGFSLRGFRYVTVYNYPGTLTAQDIHGMAVSTASTSSLSSGSSVLDEISELSRYTYQAGTLDTIVDSVTRERRPYEGDTLIYQTLGYQNGDDYMTVRNT</sequence>
<evidence type="ECO:0000259" key="1">
    <source>
        <dbReference type="Pfam" id="PF05592"/>
    </source>
</evidence>
<dbReference type="InterPro" id="IPR008902">
    <property type="entry name" value="Rhamnosid_concanavalin"/>
</dbReference>
<organism evidence="2">
    <name type="scientific">uncultured Lactobacillus sp</name>
    <dbReference type="NCBI Taxonomy" id="153152"/>
    <lineage>
        <taxon>Bacteria</taxon>
        <taxon>Bacillati</taxon>
        <taxon>Bacillota</taxon>
        <taxon>Bacilli</taxon>
        <taxon>Lactobacillales</taxon>
        <taxon>Lactobacillaceae</taxon>
        <taxon>Lactobacillus</taxon>
        <taxon>environmental samples</taxon>
    </lineage>
</organism>
<dbReference type="PANTHER" id="PTHR33307:SF6">
    <property type="entry name" value="ALPHA-RHAMNOSIDASE (EUROFUNG)-RELATED"/>
    <property type="match status" value="1"/>
</dbReference>
<reference evidence="2" key="1">
    <citation type="journal article" date="2013" name="Environ. Microbiol.">
        <title>Seasonally variable intestinal metagenomes of the red palm weevil (Rhynchophorus ferrugineus).</title>
        <authorList>
            <person name="Jia S."/>
            <person name="Zhang X."/>
            <person name="Zhang G."/>
            <person name="Yin A."/>
            <person name="Zhang S."/>
            <person name="Li F."/>
            <person name="Wang L."/>
            <person name="Zhao D."/>
            <person name="Yun Q."/>
            <person name="Tala"/>
            <person name="Wang J."/>
            <person name="Sun G."/>
            <person name="Baabdullah M."/>
            <person name="Yu X."/>
            <person name="Hu S."/>
            <person name="Al-Mssallem I.S."/>
            <person name="Yu J."/>
        </authorList>
    </citation>
    <scope>NUCLEOTIDE SEQUENCE</scope>
</reference>
<feature type="non-terminal residue" evidence="2">
    <location>
        <position position="160"/>
    </location>
</feature>
<evidence type="ECO:0000313" key="2">
    <source>
        <dbReference type="EMBL" id="AIA92177.1"/>
    </source>
</evidence>
<dbReference type="PANTHER" id="PTHR33307">
    <property type="entry name" value="ALPHA-RHAMNOSIDASE (EUROFUNG)"/>
    <property type="match status" value="1"/>
</dbReference>
<dbReference type="EMBL" id="KF124857">
    <property type="protein sequence ID" value="AIA92177.1"/>
    <property type="molecule type" value="Genomic_DNA"/>
</dbReference>
<dbReference type="Gene3D" id="1.50.10.10">
    <property type="match status" value="1"/>
</dbReference>
<dbReference type="Pfam" id="PF05592">
    <property type="entry name" value="Bac_rhamnosid"/>
    <property type="match status" value="1"/>
</dbReference>
<protein>
    <submittedName>
        <fullName evidence="2">CAZy families GH78 protein</fullName>
    </submittedName>
</protein>
<dbReference type="InterPro" id="IPR016007">
    <property type="entry name" value="Alpha_rhamnosid"/>
</dbReference>
<dbReference type="Gene3D" id="2.60.120.260">
    <property type="entry name" value="Galactose-binding domain-like"/>
    <property type="match status" value="1"/>
</dbReference>
<dbReference type="InterPro" id="IPR012341">
    <property type="entry name" value="6hp_glycosidase-like_sf"/>
</dbReference>
<dbReference type="GO" id="GO:0005975">
    <property type="term" value="P:carbohydrate metabolic process"/>
    <property type="evidence" value="ECO:0007669"/>
    <property type="project" value="InterPro"/>
</dbReference>
<feature type="domain" description="Alpha-L-rhamnosidase concanavalin-like" evidence="1">
    <location>
        <begin position="3"/>
        <end position="91"/>
    </location>
</feature>
<proteinExistence type="predicted"/>